<proteinExistence type="predicted"/>
<dbReference type="SMART" id="SM00354">
    <property type="entry name" value="HTH_LACI"/>
    <property type="match status" value="1"/>
</dbReference>
<keyword evidence="3" id="KW-0804">Transcription</keyword>
<sequence length="331" mass="36268">MVTRKDIAEQAGVSQSTVSRLLNGDPTLKVKADTRRRIMRTAAELGYRAFTSRSIAVLNVPPQFDELQDAYFQSLQTELRKVAAEQGTTLTFFDSIDSLIAHADDHDGFVATGPTSFQRTDLAHLRDALRYGVFIDTNPAPDWFDSVRPDLSQTMLDALDTLLVDGYTCIGYIGGVGSIMGLHNHTEDIRSLAFSDWSKRLGLPNEQYIYADGPFTVSNGRALAARLLTDHPDDLPNALVIGSDPMAVGVLQAFAEAGVRVPTDIAVVSVDNLPIAQYTAPPLSSYAIDLHELVYAALTTLTDAIARDRHVRRHVLLSTELVRRESLPSKS</sequence>
<dbReference type="SUPFAM" id="SSF47413">
    <property type="entry name" value="lambda repressor-like DNA-binding domains"/>
    <property type="match status" value="1"/>
</dbReference>
<evidence type="ECO:0000256" key="1">
    <source>
        <dbReference type="ARBA" id="ARBA00023015"/>
    </source>
</evidence>
<dbReference type="EMBL" id="MN102119">
    <property type="protein sequence ID" value="QGT46422.1"/>
    <property type="molecule type" value="Genomic_DNA"/>
</dbReference>
<dbReference type="PRINTS" id="PR00036">
    <property type="entry name" value="HTHLACI"/>
</dbReference>
<feature type="domain" description="HTH lacI-type" evidence="4">
    <location>
        <begin position="2"/>
        <end position="57"/>
    </location>
</feature>
<protein>
    <submittedName>
        <fullName evidence="6">LacI-type transcriptional regulator</fullName>
    </submittedName>
</protein>
<dbReference type="InterPro" id="IPR000843">
    <property type="entry name" value="HTH_LacI"/>
</dbReference>
<dbReference type="InterPro" id="IPR028082">
    <property type="entry name" value="Peripla_BP_I"/>
</dbReference>
<dbReference type="SUPFAM" id="SSF53822">
    <property type="entry name" value="Periplasmic binding protein-like I"/>
    <property type="match status" value="1"/>
</dbReference>
<dbReference type="RefSeq" id="WP_004268769.1">
    <property type="nucleotide sequence ID" value="NZ_CAKMAC010000002.1"/>
</dbReference>
<dbReference type="Gene3D" id="3.40.50.2300">
    <property type="match status" value="2"/>
</dbReference>
<dbReference type="InterPro" id="IPR046335">
    <property type="entry name" value="LacI/GalR-like_sensor"/>
</dbReference>
<dbReference type="PANTHER" id="PTHR30146">
    <property type="entry name" value="LACI-RELATED TRANSCRIPTIONAL REPRESSOR"/>
    <property type="match status" value="1"/>
</dbReference>
<dbReference type="InterPro" id="IPR010982">
    <property type="entry name" value="Lambda_DNA-bd_dom_sf"/>
</dbReference>
<keyword evidence="2" id="KW-0238">DNA-binding</keyword>
<dbReference type="GeneID" id="29695415"/>
<accession>A0A315RXQ1</accession>
<dbReference type="Gene3D" id="1.10.260.40">
    <property type="entry name" value="lambda repressor-like DNA-binding domains"/>
    <property type="match status" value="1"/>
</dbReference>
<name>A0A315RXQ1_BIFAN</name>
<dbReference type="CDD" id="cd01544">
    <property type="entry name" value="PBP1_GalR"/>
    <property type="match status" value="1"/>
</dbReference>
<dbReference type="PANTHER" id="PTHR30146:SF149">
    <property type="entry name" value="HTH-TYPE TRANSCRIPTIONAL REGULATOR EBGR"/>
    <property type="match status" value="1"/>
</dbReference>
<dbReference type="EMBL" id="MN102123">
    <property type="protein sequence ID" value="QGT46432.1"/>
    <property type="molecule type" value="Genomic_DNA"/>
</dbReference>
<evidence type="ECO:0000313" key="5">
    <source>
        <dbReference type="EMBL" id="QGT46412.1"/>
    </source>
</evidence>
<keyword evidence="1" id="KW-0805">Transcription regulation</keyword>
<dbReference type="OMA" id="ANKLGYW"/>
<dbReference type="GO" id="GO:0000976">
    <property type="term" value="F:transcription cis-regulatory region binding"/>
    <property type="evidence" value="ECO:0007669"/>
    <property type="project" value="TreeGrafter"/>
</dbReference>
<evidence type="ECO:0000259" key="4">
    <source>
        <dbReference type="PROSITE" id="PS50932"/>
    </source>
</evidence>
<dbReference type="GO" id="GO:0003700">
    <property type="term" value="F:DNA-binding transcription factor activity"/>
    <property type="evidence" value="ECO:0007669"/>
    <property type="project" value="TreeGrafter"/>
</dbReference>
<dbReference type="AlphaFoldDB" id="A0A315RXQ1"/>
<dbReference type="Pfam" id="PF00356">
    <property type="entry name" value="LacI"/>
    <property type="match status" value="1"/>
</dbReference>
<dbReference type="Pfam" id="PF13377">
    <property type="entry name" value="Peripla_BP_3"/>
    <property type="match status" value="1"/>
</dbReference>
<dbReference type="EMBL" id="MN102115">
    <property type="protein sequence ID" value="QGT46412.1"/>
    <property type="molecule type" value="Genomic_DNA"/>
</dbReference>
<reference evidence="6" key="1">
    <citation type="journal article" date="2019" name="J. Agric. Food Chem.">
        <title>Structural identity of galactooligosaccharide molecules selectively utilized by single cultures of probiotic bacterial strains.</title>
        <authorList>
            <person name="Boger M."/>
            <person name="van Leeuwen S.S."/>
            <person name="Lammerts van Bueren A."/>
            <person name="Dijkhuizen L."/>
        </authorList>
    </citation>
    <scope>NUCLEOTIDE SEQUENCE</scope>
    <source>
        <strain evidence="7">W51</strain>
        <strain evidence="6">W52</strain>
        <strain evidence="5">W53</strain>
    </source>
</reference>
<organism evidence="6">
    <name type="scientific">Bifidobacterium animalis subsp. lactis</name>
    <name type="common">Bifidobacterium lactis</name>
    <dbReference type="NCBI Taxonomy" id="302911"/>
    <lineage>
        <taxon>Bacteria</taxon>
        <taxon>Bacillati</taxon>
        <taxon>Actinomycetota</taxon>
        <taxon>Actinomycetes</taxon>
        <taxon>Bifidobacteriales</taxon>
        <taxon>Bifidobacteriaceae</taxon>
        <taxon>Bifidobacterium</taxon>
    </lineage>
</organism>
<evidence type="ECO:0000313" key="7">
    <source>
        <dbReference type="EMBL" id="QGT46432.1"/>
    </source>
</evidence>
<dbReference type="CDD" id="cd01392">
    <property type="entry name" value="HTH_LacI"/>
    <property type="match status" value="1"/>
</dbReference>
<evidence type="ECO:0000256" key="2">
    <source>
        <dbReference type="ARBA" id="ARBA00023125"/>
    </source>
</evidence>
<dbReference type="PROSITE" id="PS50932">
    <property type="entry name" value="HTH_LACI_2"/>
    <property type="match status" value="1"/>
</dbReference>
<reference evidence="6" key="2">
    <citation type="submission" date="2019-06" db="EMBL/GenBank/DDBJ databases">
        <authorList>
            <person name="Boger M.C.L."/>
            <person name="Gerritsen C."/>
            <person name="Lammerts van Bueren A."/>
            <person name="Dijkhuizen L."/>
        </authorList>
    </citation>
    <scope>NUCLEOTIDE SEQUENCE</scope>
    <source>
        <strain evidence="7">W51</strain>
        <strain evidence="6">W52</strain>
        <strain evidence="5">W53</strain>
    </source>
</reference>
<evidence type="ECO:0000256" key="3">
    <source>
        <dbReference type="ARBA" id="ARBA00023163"/>
    </source>
</evidence>
<evidence type="ECO:0000313" key="6">
    <source>
        <dbReference type="EMBL" id="QGT46422.1"/>
    </source>
</evidence>